<evidence type="ECO:0000256" key="2">
    <source>
        <dbReference type="SAM" id="Phobius"/>
    </source>
</evidence>
<dbReference type="PANTHER" id="PTHR23201:SF108">
    <property type="entry name" value="GIBBERELLIN-REGULATED PROTEIN 6"/>
    <property type="match status" value="1"/>
</dbReference>
<keyword evidence="2" id="KW-0812">Transmembrane</keyword>
<name>A0A835ULI2_VANPL</name>
<proteinExistence type="inferred from homology"/>
<comment type="caution">
    <text evidence="3">The sequence shown here is derived from an EMBL/GenBank/DDBJ whole genome shotgun (WGS) entry which is preliminary data.</text>
</comment>
<dbReference type="PANTHER" id="PTHR23201">
    <property type="entry name" value="EXTENSIN, PROLINE-RICH PROTEIN"/>
    <property type="match status" value="1"/>
</dbReference>
<evidence type="ECO:0000313" key="4">
    <source>
        <dbReference type="Proteomes" id="UP000639772"/>
    </source>
</evidence>
<keyword evidence="2" id="KW-1133">Transmembrane helix</keyword>
<comment type="similarity">
    <text evidence="1">Belongs to the GASA family.</text>
</comment>
<evidence type="ECO:0000313" key="3">
    <source>
        <dbReference type="EMBL" id="KAG0465085.1"/>
    </source>
</evidence>
<feature type="transmembrane region" description="Helical" evidence="2">
    <location>
        <begin position="35"/>
        <end position="59"/>
    </location>
</feature>
<dbReference type="OrthoDB" id="1886938at2759"/>
<protein>
    <submittedName>
        <fullName evidence="3">Uncharacterized protein</fullName>
    </submittedName>
</protein>
<gene>
    <name evidence="3" type="ORF">HPP92_019249</name>
</gene>
<accession>A0A835ULI2</accession>
<dbReference type="AlphaFoldDB" id="A0A835ULI2"/>
<dbReference type="Proteomes" id="UP000639772">
    <property type="component" value="Chromosome 10"/>
</dbReference>
<dbReference type="InterPro" id="IPR003854">
    <property type="entry name" value="GASA"/>
</dbReference>
<keyword evidence="2" id="KW-0472">Membrane</keyword>
<evidence type="ECO:0000256" key="1">
    <source>
        <dbReference type="ARBA" id="ARBA00010582"/>
    </source>
</evidence>
<dbReference type="Pfam" id="PF02704">
    <property type="entry name" value="GASA"/>
    <property type="match status" value="1"/>
</dbReference>
<reference evidence="3 4" key="1">
    <citation type="journal article" date="2020" name="Nat. Food">
        <title>A phased Vanilla planifolia genome enables genetic improvement of flavour and production.</title>
        <authorList>
            <person name="Hasing T."/>
            <person name="Tang H."/>
            <person name="Brym M."/>
            <person name="Khazi F."/>
            <person name="Huang T."/>
            <person name="Chambers A.H."/>
        </authorList>
    </citation>
    <scope>NUCLEOTIDE SEQUENCE [LARGE SCALE GENOMIC DNA]</scope>
    <source>
        <tissue evidence="3">Leaf</tissue>
    </source>
</reference>
<sequence>MSDTSHASFDFPSPLPTHSITSSAHLASSTPNPPLLFSMAKLLPFLLLSLILSSALLLLRAEDNMPHEKPTEKQLLIRRNRYGPGSLRSYQCSGECGRRCSRTQYRKACMLFCGKCCRKCLCVPPGFYGNKQLCSCYNNWKTKRGGPKCP</sequence>
<dbReference type="EMBL" id="JADCNM010000010">
    <property type="protein sequence ID" value="KAG0465085.1"/>
    <property type="molecule type" value="Genomic_DNA"/>
</dbReference>
<organism evidence="3 4">
    <name type="scientific">Vanilla planifolia</name>
    <name type="common">Vanilla</name>
    <dbReference type="NCBI Taxonomy" id="51239"/>
    <lineage>
        <taxon>Eukaryota</taxon>
        <taxon>Viridiplantae</taxon>
        <taxon>Streptophyta</taxon>
        <taxon>Embryophyta</taxon>
        <taxon>Tracheophyta</taxon>
        <taxon>Spermatophyta</taxon>
        <taxon>Magnoliopsida</taxon>
        <taxon>Liliopsida</taxon>
        <taxon>Asparagales</taxon>
        <taxon>Orchidaceae</taxon>
        <taxon>Vanilloideae</taxon>
        <taxon>Vanilleae</taxon>
        <taxon>Vanilla</taxon>
    </lineage>
</organism>